<dbReference type="RefSeq" id="WP_002145563.1">
    <property type="nucleotide sequence ID" value="NZ_JH792148.1"/>
</dbReference>
<name>J8DY46_BACCE</name>
<evidence type="ECO:0000313" key="1">
    <source>
        <dbReference type="EMBL" id="EJQ84112.1"/>
    </source>
</evidence>
<organism evidence="1 2">
    <name type="scientific">Bacillus cereus HuA4-10</name>
    <dbReference type="NCBI Taxonomy" id="1053206"/>
    <lineage>
        <taxon>Bacteria</taxon>
        <taxon>Bacillati</taxon>
        <taxon>Bacillota</taxon>
        <taxon>Bacilli</taxon>
        <taxon>Bacillales</taxon>
        <taxon>Bacillaceae</taxon>
        <taxon>Bacillus</taxon>
        <taxon>Bacillus cereus group</taxon>
    </lineage>
</organism>
<evidence type="ECO:0000313" key="2">
    <source>
        <dbReference type="Proteomes" id="UP000006977"/>
    </source>
</evidence>
<protein>
    <submittedName>
        <fullName evidence="1">Uncharacterized protein</fullName>
    </submittedName>
</protein>
<dbReference type="EMBL" id="AHEA01000014">
    <property type="protein sequence ID" value="EJQ84112.1"/>
    <property type="molecule type" value="Genomic_DNA"/>
</dbReference>
<dbReference type="HOGENOM" id="CLU_2491242_0_0_9"/>
<accession>J8DY46</accession>
<comment type="caution">
    <text evidence="1">The sequence shown here is derived from an EMBL/GenBank/DDBJ whole genome shotgun (WGS) entry which is preliminary data.</text>
</comment>
<gene>
    <name evidence="1" type="ORF">IGC_01054</name>
</gene>
<dbReference type="AlphaFoldDB" id="J8DY46"/>
<dbReference type="PATRIC" id="fig|1053206.3.peg.1067"/>
<proteinExistence type="predicted"/>
<dbReference type="Proteomes" id="UP000006977">
    <property type="component" value="Unassembled WGS sequence"/>
</dbReference>
<reference evidence="1 2" key="1">
    <citation type="submission" date="2012-04" db="EMBL/GenBank/DDBJ databases">
        <title>The Genome Sequence of Bacillus cereus HuA4-10.</title>
        <authorList>
            <consortium name="The Broad Institute Genome Sequencing Platform"/>
            <consortium name="The Broad Institute Genome Sequencing Center for Infectious Disease"/>
            <person name="Feldgarden M."/>
            <person name="Van der Auwera G.A."/>
            <person name="Mahillon J."/>
            <person name="Duprez V."/>
            <person name="Timmery S."/>
            <person name="Mattelet C."/>
            <person name="Dierick K."/>
            <person name="Sun M."/>
            <person name="Yu Z."/>
            <person name="Zhu L."/>
            <person name="Hu X."/>
            <person name="Shank E.B."/>
            <person name="Swiecicka I."/>
            <person name="Hansen B.M."/>
            <person name="Andrup L."/>
            <person name="Young S.K."/>
            <person name="Zeng Q."/>
            <person name="Gargeya S."/>
            <person name="Fitzgerald M."/>
            <person name="Haas B."/>
            <person name="Abouelleil A."/>
            <person name="Alvarado L."/>
            <person name="Arachchi H.M."/>
            <person name="Berlin A."/>
            <person name="Chapman S.B."/>
            <person name="Goldberg J."/>
            <person name="Griggs A."/>
            <person name="Gujja S."/>
            <person name="Hansen M."/>
            <person name="Howarth C."/>
            <person name="Imamovic A."/>
            <person name="Larimer J."/>
            <person name="McCowen C."/>
            <person name="Montmayeur A."/>
            <person name="Murphy C."/>
            <person name="Neiman D."/>
            <person name="Pearson M."/>
            <person name="Priest M."/>
            <person name="Roberts A."/>
            <person name="Saif S."/>
            <person name="Shea T."/>
            <person name="Sisk P."/>
            <person name="Sykes S."/>
            <person name="Wortman J."/>
            <person name="Nusbaum C."/>
            <person name="Birren B."/>
        </authorList>
    </citation>
    <scope>NUCLEOTIDE SEQUENCE [LARGE SCALE GENOMIC DNA]</scope>
    <source>
        <strain evidence="1 2">HuA4-10</strain>
    </source>
</reference>
<sequence>MTELETSLQYEYNHDYNLRPEGINVQATGSFIRTHNILINASDRFQRMSIYENGVIMSEEIYNGKHFFRFNFPFTEIEPGKLVINN</sequence>